<dbReference type="Gene3D" id="3.40.50.1000">
    <property type="entry name" value="HAD superfamily/HAD-like"/>
    <property type="match status" value="1"/>
</dbReference>
<dbReference type="EMBL" id="VCYH01000017">
    <property type="protein sequence ID" value="MDN7026199.1"/>
    <property type="molecule type" value="Genomic_DNA"/>
</dbReference>
<evidence type="ECO:0000256" key="1">
    <source>
        <dbReference type="ARBA" id="ARBA00022967"/>
    </source>
</evidence>
<dbReference type="Proteomes" id="UP001168338">
    <property type="component" value="Unassembled WGS sequence"/>
</dbReference>
<dbReference type="Pfam" id="PF00702">
    <property type="entry name" value="Hydrolase"/>
    <property type="match status" value="1"/>
</dbReference>
<dbReference type="InterPro" id="IPR036412">
    <property type="entry name" value="HAD-like_sf"/>
</dbReference>
<name>A0ABT8ME28_9EURY</name>
<sequence length="279" mass="30163">MSVAVVFDSAGTLLKTFRVARNVQSAEMLIDMETTTLTFACESRALVVLHLHSRDVVDAPPDTPLAAFLVENGIGFGVACASRVVPAEKVADALYTDTGARVGDLQECIRQVWKSCRQESIVTLNSGVILNMDLPGIEFTVTTGGKPFDGAKETISELHRMGIPAYIASGDRVVKLEKMADYLGIPRERVYGIATPSMKAQIVEDLRKEYDVVVMVGDAINDLHAFKKADVAILSAEQSDTKPEVLYRSTDYVIRNVTEVPGIIKTLLGDGSAPDTGTI</sequence>
<dbReference type="PANTHER" id="PTHR43520:SF8">
    <property type="entry name" value="P-TYPE CU(+) TRANSPORTER"/>
    <property type="match status" value="1"/>
</dbReference>
<comment type="caution">
    <text evidence="2">The sequence shown here is derived from an EMBL/GenBank/DDBJ whole genome shotgun (WGS) entry which is preliminary data.</text>
</comment>
<reference evidence="2" key="1">
    <citation type="submission" date="2019-05" db="EMBL/GenBank/DDBJ databases">
        <title>Methanoculleus sp. FWC-SCC1, a methanogenic archaeon isolated from deep marine cold seep.</title>
        <authorList>
            <person name="Chen Y.-W."/>
            <person name="Chen S.-C."/>
            <person name="Teng N.-H."/>
            <person name="Lai M.-C."/>
        </authorList>
    </citation>
    <scope>NUCLEOTIDE SEQUENCE</scope>
    <source>
        <strain evidence="2">FWC-SCC1</strain>
    </source>
</reference>
<keyword evidence="3" id="KW-1185">Reference proteome</keyword>
<dbReference type="GO" id="GO:0016787">
    <property type="term" value="F:hydrolase activity"/>
    <property type="evidence" value="ECO:0007669"/>
    <property type="project" value="UniProtKB-KW"/>
</dbReference>
<dbReference type="InterPro" id="IPR023214">
    <property type="entry name" value="HAD_sf"/>
</dbReference>
<evidence type="ECO:0000313" key="2">
    <source>
        <dbReference type="EMBL" id="MDN7026199.1"/>
    </source>
</evidence>
<proteinExistence type="predicted"/>
<keyword evidence="1" id="KW-1278">Translocase</keyword>
<protein>
    <submittedName>
        <fullName evidence="2">HAD family hydrolase</fullName>
    </submittedName>
</protein>
<accession>A0ABT8ME28</accession>
<dbReference type="PANTHER" id="PTHR43520">
    <property type="entry name" value="ATP7, ISOFORM B"/>
    <property type="match status" value="1"/>
</dbReference>
<dbReference type="RefSeq" id="WP_301665406.1">
    <property type="nucleotide sequence ID" value="NZ_VCYH01000017.1"/>
</dbReference>
<dbReference type="SUPFAM" id="SSF56784">
    <property type="entry name" value="HAD-like"/>
    <property type="match status" value="1"/>
</dbReference>
<gene>
    <name evidence="2" type="ORF">FGU65_15160</name>
</gene>
<organism evidence="2 3">
    <name type="scientific">Methanoculleus frigidifontis</name>
    <dbReference type="NCBI Taxonomy" id="2584085"/>
    <lineage>
        <taxon>Archaea</taxon>
        <taxon>Methanobacteriati</taxon>
        <taxon>Methanobacteriota</taxon>
        <taxon>Stenosarchaea group</taxon>
        <taxon>Methanomicrobia</taxon>
        <taxon>Methanomicrobiales</taxon>
        <taxon>Methanomicrobiaceae</taxon>
        <taxon>Methanoculleus</taxon>
    </lineage>
</organism>
<keyword evidence="2" id="KW-0378">Hydrolase</keyword>
<evidence type="ECO:0000313" key="3">
    <source>
        <dbReference type="Proteomes" id="UP001168338"/>
    </source>
</evidence>